<sequence length="143" mass="15732">MAEVQQVSSKDTVLFVDKETNHAAIEERERKSSTGGQGAVNPETGEINWDCPCLGEMVKPPCGDTFKVAFACFVRSTTEPKGMDCVEAFREMQGCFRQYPEIYGRDTDEDEEDEEESEEVDLSKVETAPGQEADVKAPAVAVA</sequence>
<evidence type="ECO:0000256" key="1">
    <source>
        <dbReference type="ARBA" id="ARBA00004164"/>
    </source>
</evidence>
<feature type="compositionally biased region" description="Polar residues" evidence="11">
    <location>
        <begin position="1"/>
        <end position="11"/>
    </location>
</feature>
<keyword evidence="13" id="KW-1185">Reference proteome</keyword>
<dbReference type="OrthoDB" id="7481291at2759"/>
<dbReference type="PROSITE" id="PS51808">
    <property type="entry name" value="CHCH"/>
    <property type="match status" value="1"/>
</dbReference>
<keyword evidence="4" id="KW-0653">Protein transport</keyword>
<feature type="region of interest" description="Disordered" evidence="11">
    <location>
        <begin position="100"/>
        <end position="143"/>
    </location>
</feature>
<dbReference type="GO" id="GO:0005743">
    <property type="term" value="C:mitochondrial inner membrane"/>
    <property type="evidence" value="ECO:0007669"/>
    <property type="project" value="UniProtKB-SubCell"/>
</dbReference>
<evidence type="ECO:0000256" key="9">
    <source>
        <dbReference type="ARBA" id="ARBA00023284"/>
    </source>
</evidence>
<name>A0A139AP51_GONPJ</name>
<dbReference type="PANTHER" id="PTHR21622:SF0">
    <property type="entry name" value="COILED-COIL-HELIX-COILED-COIL-HELIX DOMAIN CONTAINING 4"/>
    <property type="match status" value="1"/>
</dbReference>
<evidence type="ECO:0000256" key="7">
    <source>
        <dbReference type="ARBA" id="ARBA00023128"/>
    </source>
</evidence>
<dbReference type="Proteomes" id="UP000070544">
    <property type="component" value="Unassembled WGS sequence"/>
</dbReference>
<evidence type="ECO:0000256" key="3">
    <source>
        <dbReference type="ARBA" id="ARBA00022448"/>
    </source>
</evidence>
<gene>
    <name evidence="12" type="ORF">M427DRAFT_53810</name>
</gene>
<keyword evidence="6" id="KW-0811">Translocation</keyword>
<evidence type="ECO:0000256" key="6">
    <source>
        <dbReference type="ARBA" id="ARBA00023010"/>
    </source>
</evidence>
<organism evidence="12 13">
    <name type="scientific">Gonapodya prolifera (strain JEL478)</name>
    <name type="common">Monoblepharis prolifera</name>
    <dbReference type="NCBI Taxonomy" id="1344416"/>
    <lineage>
        <taxon>Eukaryota</taxon>
        <taxon>Fungi</taxon>
        <taxon>Fungi incertae sedis</taxon>
        <taxon>Chytridiomycota</taxon>
        <taxon>Chytridiomycota incertae sedis</taxon>
        <taxon>Monoblepharidomycetes</taxon>
        <taxon>Monoblepharidales</taxon>
        <taxon>Gonapodyaceae</taxon>
        <taxon>Gonapodya</taxon>
    </lineage>
</organism>
<feature type="region of interest" description="Disordered" evidence="11">
    <location>
        <begin position="1"/>
        <end position="45"/>
    </location>
</feature>
<evidence type="ECO:0000256" key="10">
    <source>
        <dbReference type="ARBA" id="ARBA00033150"/>
    </source>
</evidence>
<comment type="subcellular location">
    <subcellularLocation>
        <location evidence="1">Mitochondrion inner membrane</location>
        <topology evidence="1">Single-pass type II membrane protein</topology>
        <orientation evidence="1">Intermembrane side</orientation>
    </subcellularLocation>
</comment>
<dbReference type="GO" id="GO:0045041">
    <property type="term" value="P:protein import into mitochondrial intermembrane space"/>
    <property type="evidence" value="ECO:0007669"/>
    <property type="project" value="InterPro"/>
</dbReference>
<keyword evidence="7" id="KW-0496">Mitochondrion</keyword>
<evidence type="ECO:0000313" key="13">
    <source>
        <dbReference type="Proteomes" id="UP000070544"/>
    </source>
</evidence>
<keyword evidence="8" id="KW-1015">Disulfide bond</keyword>
<keyword evidence="3" id="KW-0813">Transport</keyword>
<evidence type="ECO:0000256" key="5">
    <source>
        <dbReference type="ARBA" id="ARBA00023002"/>
    </source>
</evidence>
<accession>A0A139AP51</accession>
<feature type="compositionally biased region" description="Basic and acidic residues" evidence="11">
    <location>
        <begin position="16"/>
        <end position="32"/>
    </location>
</feature>
<dbReference type="EMBL" id="KQ965742">
    <property type="protein sequence ID" value="KXS18424.1"/>
    <property type="molecule type" value="Genomic_DNA"/>
</dbReference>
<reference evidence="12 13" key="1">
    <citation type="journal article" date="2015" name="Genome Biol. Evol.">
        <title>Phylogenomic analyses indicate that early fungi evolved digesting cell walls of algal ancestors of land plants.</title>
        <authorList>
            <person name="Chang Y."/>
            <person name="Wang S."/>
            <person name="Sekimoto S."/>
            <person name="Aerts A.L."/>
            <person name="Choi C."/>
            <person name="Clum A."/>
            <person name="LaButti K.M."/>
            <person name="Lindquist E.A."/>
            <person name="Yee Ngan C."/>
            <person name="Ohm R.A."/>
            <person name="Salamov A.A."/>
            <person name="Grigoriev I.V."/>
            <person name="Spatafora J.W."/>
            <person name="Berbee M.L."/>
        </authorList>
    </citation>
    <scope>NUCLEOTIDE SEQUENCE [LARGE SCALE GENOMIC DNA]</scope>
    <source>
        <strain evidence="12 13">JEL478</strain>
    </source>
</reference>
<dbReference type="AlphaFoldDB" id="A0A139AP51"/>
<keyword evidence="9" id="KW-0676">Redox-active center</keyword>
<evidence type="ECO:0000256" key="8">
    <source>
        <dbReference type="ARBA" id="ARBA00023157"/>
    </source>
</evidence>
<evidence type="ECO:0000256" key="11">
    <source>
        <dbReference type="SAM" id="MobiDB-lite"/>
    </source>
</evidence>
<dbReference type="Gene3D" id="1.10.287.2900">
    <property type="match status" value="1"/>
</dbReference>
<evidence type="ECO:0000313" key="12">
    <source>
        <dbReference type="EMBL" id="KXS18424.1"/>
    </source>
</evidence>
<dbReference type="OMA" id="ILGPCGE"/>
<dbReference type="GO" id="GO:0005758">
    <property type="term" value="C:mitochondrial intermembrane space"/>
    <property type="evidence" value="ECO:0007669"/>
    <property type="project" value="TreeGrafter"/>
</dbReference>
<protein>
    <recommendedName>
        <fullName evidence="2">Mitochondrial intermembrane space import and assembly protein 40</fullName>
    </recommendedName>
    <alternativeName>
        <fullName evidence="10">Mitochondrial import inner membrane translocase TIM40</fullName>
    </alternativeName>
</protein>
<keyword evidence="5" id="KW-0560">Oxidoreductase</keyword>
<dbReference type="PANTHER" id="PTHR21622">
    <property type="entry name" value="COILED-COIL-HELIX-COILED-COIL-HELIX DOMAIN CONTAINING 4"/>
    <property type="match status" value="1"/>
</dbReference>
<dbReference type="STRING" id="1344416.A0A139AP51"/>
<dbReference type="GO" id="GO:0015035">
    <property type="term" value="F:protein-disulfide reductase activity"/>
    <property type="evidence" value="ECO:0007669"/>
    <property type="project" value="InterPro"/>
</dbReference>
<proteinExistence type="predicted"/>
<feature type="compositionally biased region" description="Acidic residues" evidence="11">
    <location>
        <begin position="107"/>
        <end position="120"/>
    </location>
</feature>
<dbReference type="InterPro" id="IPR039289">
    <property type="entry name" value="CHCHD4"/>
</dbReference>
<evidence type="ECO:0000256" key="2">
    <source>
        <dbReference type="ARBA" id="ARBA00013714"/>
    </source>
</evidence>
<evidence type="ECO:0000256" key="4">
    <source>
        <dbReference type="ARBA" id="ARBA00022927"/>
    </source>
</evidence>